<gene>
    <name evidence="3" type="ORF">CYCCA115_LOCUS20452</name>
</gene>
<evidence type="ECO:0000313" key="3">
    <source>
        <dbReference type="EMBL" id="CAJ1964060.1"/>
    </source>
</evidence>
<protein>
    <recommendedName>
        <fullName evidence="2">PD-(D/E)XK endonuclease-like domain-containing protein</fullName>
    </recommendedName>
</protein>
<dbReference type="EMBL" id="CAKOGP040002169">
    <property type="protein sequence ID" value="CAJ1964060.1"/>
    <property type="molecule type" value="Genomic_DNA"/>
</dbReference>
<organism evidence="3 4">
    <name type="scientific">Cylindrotheca closterium</name>
    <dbReference type="NCBI Taxonomy" id="2856"/>
    <lineage>
        <taxon>Eukaryota</taxon>
        <taxon>Sar</taxon>
        <taxon>Stramenopiles</taxon>
        <taxon>Ochrophyta</taxon>
        <taxon>Bacillariophyta</taxon>
        <taxon>Bacillariophyceae</taxon>
        <taxon>Bacillariophycidae</taxon>
        <taxon>Bacillariales</taxon>
        <taxon>Bacillariaceae</taxon>
        <taxon>Cylindrotheca</taxon>
    </lineage>
</organism>
<feature type="domain" description="PD-(D/E)XK endonuclease-like" evidence="2">
    <location>
        <begin position="82"/>
        <end position="359"/>
    </location>
</feature>
<dbReference type="InterPro" id="IPR011604">
    <property type="entry name" value="PDDEXK-like_dom_sf"/>
</dbReference>
<dbReference type="AlphaFoldDB" id="A0AAD2G751"/>
<proteinExistence type="predicted"/>
<dbReference type="InterPro" id="IPR038726">
    <property type="entry name" value="PDDEXK_AddAB-type"/>
</dbReference>
<keyword evidence="4" id="KW-1185">Reference proteome</keyword>
<keyword evidence="1" id="KW-0732">Signal</keyword>
<evidence type="ECO:0000259" key="2">
    <source>
        <dbReference type="Pfam" id="PF12705"/>
    </source>
</evidence>
<feature type="signal peptide" evidence="1">
    <location>
        <begin position="1"/>
        <end position="17"/>
    </location>
</feature>
<reference evidence="3" key="1">
    <citation type="submission" date="2023-08" db="EMBL/GenBank/DDBJ databases">
        <authorList>
            <person name="Audoor S."/>
            <person name="Bilcke G."/>
        </authorList>
    </citation>
    <scope>NUCLEOTIDE SEQUENCE</scope>
</reference>
<feature type="chain" id="PRO_5042284493" description="PD-(D/E)XK endonuclease-like domain-containing protein" evidence="1">
    <location>
        <begin position="18"/>
        <end position="397"/>
    </location>
</feature>
<sequence length="397" mass="45522">MAIFRFSLAYFPASVLGFSSPVSVRSSQSMRSSSVTSSAFQRLSFSSSNRRTLAATSVEQEGIPEVLLHPEQLGEIPLPKALSPSAVLQFKNCPQSFLLQYLYKIRQPKTTALAKGSMCHEALEKVFDLEPEDRNLENLQNLLRKSWGESRFGKDYKDLFDDEEGERDIQAEKEWGESALELLQNYYKVEDPRGIVRPNPLRREIWLHSHLALDPSLGITSPSHDPSVNIKKSDTFYVRGIVDRIDMVRLPETNQVVLRIVDYKTGKAPNLKYSRTTNERIVEEAFYQLKIYALLLREKGGGKSQPKGMDLRFLQLFYLNSESGEAKIWEYDLGETEEERDLELNEVHQDLVNVWNAIVRLVKQQDPMAFIGCEKSFCFCHEGRDKFEDGTLWKPNP</sequence>
<dbReference type="Pfam" id="PF12705">
    <property type="entry name" value="PDDEXK_1"/>
    <property type="match status" value="1"/>
</dbReference>
<dbReference type="Gene3D" id="3.90.320.10">
    <property type="match status" value="1"/>
</dbReference>
<accession>A0AAD2G751</accession>
<evidence type="ECO:0000313" key="4">
    <source>
        <dbReference type="Proteomes" id="UP001295423"/>
    </source>
</evidence>
<name>A0AAD2G751_9STRA</name>
<dbReference type="Proteomes" id="UP001295423">
    <property type="component" value="Unassembled WGS sequence"/>
</dbReference>
<evidence type="ECO:0000256" key="1">
    <source>
        <dbReference type="SAM" id="SignalP"/>
    </source>
</evidence>
<comment type="caution">
    <text evidence="3">The sequence shown here is derived from an EMBL/GenBank/DDBJ whole genome shotgun (WGS) entry which is preliminary data.</text>
</comment>